<evidence type="ECO:0000256" key="2">
    <source>
        <dbReference type="ARBA" id="ARBA00015816"/>
    </source>
</evidence>
<gene>
    <name evidence="12" type="ORF">DQ384_18595</name>
</gene>
<dbReference type="InterPro" id="IPR014349">
    <property type="entry name" value="Rieske_Fe-S_prot"/>
</dbReference>
<evidence type="ECO:0000256" key="5">
    <source>
        <dbReference type="ARBA" id="ARBA00023004"/>
    </source>
</evidence>
<feature type="compositionally biased region" description="Gly residues" evidence="10">
    <location>
        <begin position="59"/>
        <end position="68"/>
    </location>
</feature>
<dbReference type="GO" id="GO:0004497">
    <property type="term" value="F:monooxygenase activity"/>
    <property type="evidence" value="ECO:0007669"/>
    <property type="project" value="UniProtKB-ARBA"/>
</dbReference>
<dbReference type="GO" id="GO:0016020">
    <property type="term" value="C:membrane"/>
    <property type="evidence" value="ECO:0007669"/>
    <property type="project" value="InterPro"/>
</dbReference>
<keyword evidence="13" id="KW-1185">Reference proteome</keyword>
<proteinExistence type="predicted"/>
<dbReference type="GO" id="GO:0016705">
    <property type="term" value="F:oxidoreductase activity, acting on paired donors, with incorporation or reduction of molecular oxygen"/>
    <property type="evidence" value="ECO:0007669"/>
    <property type="project" value="UniProtKB-ARBA"/>
</dbReference>
<feature type="region of interest" description="Disordered" evidence="10">
    <location>
        <begin position="132"/>
        <end position="159"/>
    </location>
</feature>
<dbReference type="PRINTS" id="PR00162">
    <property type="entry name" value="RIESKE"/>
</dbReference>
<dbReference type="InterPro" id="IPR006311">
    <property type="entry name" value="TAT_signal"/>
</dbReference>
<dbReference type="RefSeq" id="WP_114030118.1">
    <property type="nucleotide sequence ID" value="NZ_QOIL01000010.1"/>
</dbReference>
<evidence type="ECO:0000256" key="4">
    <source>
        <dbReference type="ARBA" id="ARBA00022723"/>
    </source>
</evidence>
<dbReference type="PANTHER" id="PTHR10134">
    <property type="entry name" value="CYTOCHROME B-C1 COMPLEX SUBUNIT RIESKE, MITOCHONDRIAL"/>
    <property type="match status" value="1"/>
</dbReference>
<keyword evidence="6" id="KW-0411">Iron-sulfur</keyword>
<feature type="compositionally biased region" description="Basic and acidic residues" evidence="10">
    <location>
        <begin position="142"/>
        <end position="153"/>
    </location>
</feature>
<keyword evidence="7" id="KW-1015">Disulfide bond</keyword>
<dbReference type="InterPro" id="IPR036922">
    <property type="entry name" value="Rieske_2Fe-2S_sf"/>
</dbReference>
<comment type="cofactor">
    <cofactor evidence="9">
        <name>[2Fe-2S] cluster</name>
        <dbReference type="ChEBI" id="CHEBI:190135"/>
    </cofactor>
</comment>
<keyword evidence="5" id="KW-0408">Iron</keyword>
<evidence type="ECO:0000256" key="6">
    <source>
        <dbReference type="ARBA" id="ARBA00023014"/>
    </source>
</evidence>
<dbReference type="AlphaFoldDB" id="A0A367FI82"/>
<dbReference type="GO" id="GO:0046872">
    <property type="term" value="F:metal ion binding"/>
    <property type="evidence" value="ECO:0007669"/>
    <property type="project" value="UniProtKB-KW"/>
</dbReference>
<evidence type="ECO:0000256" key="3">
    <source>
        <dbReference type="ARBA" id="ARBA00022714"/>
    </source>
</evidence>
<accession>A0A367FI82</accession>
<evidence type="ECO:0000256" key="1">
    <source>
        <dbReference type="ARBA" id="ARBA00002494"/>
    </source>
</evidence>
<sequence>MTDTETTRRAMMLGASGAGLAVVLTACSGGDSSATVDGGSSSGPAPASSAAGDATAGGDSAGGSGGGLAKTSDIPKGGGKVFKDQGVVITQPSDGEFKAFSAICTHQGCPVNAVSGGTINCPCHGSKFSISDGSVTAGPAKKPLEEKQVKVDGDSISLA</sequence>
<feature type="domain" description="Rieske" evidence="11">
    <location>
        <begin position="66"/>
        <end position="158"/>
    </location>
</feature>
<evidence type="ECO:0000256" key="8">
    <source>
        <dbReference type="ARBA" id="ARBA00029586"/>
    </source>
</evidence>
<protein>
    <recommendedName>
        <fullName evidence="2">Cytochrome bc1 complex Rieske iron-sulfur subunit</fullName>
    </recommendedName>
    <alternativeName>
        <fullName evidence="8">Cytochrome bc1 reductase complex subunit QcrA</fullName>
    </alternativeName>
</protein>
<dbReference type="PROSITE" id="PS51318">
    <property type="entry name" value="TAT"/>
    <property type="match status" value="1"/>
</dbReference>
<evidence type="ECO:0000313" key="13">
    <source>
        <dbReference type="Proteomes" id="UP000253094"/>
    </source>
</evidence>
<dbReference type="PROSITE" id="PS51296">
    <property type="entry name" value="RIESKE"/>
    <property type="match status" value="1"/>
</dbReference>
<name>A0A367FI82_9ACTN</name>
<keyword evidence="4" id="KW-0479">Metal-binding</keyword>
<evidence type="ECO:0000256" key="7">
    <source>
        <dbReference type="ARBA" id="ARBA00023157"/>
    </source>
</evidence>
<dbReference type="FunFam" id="2.102.10.10:FF:000016">
    <property type="entry name" value="Nitrite reductase/ring-hydroxylating ferredoxin subunit"/>
    <property type="match status" value="1"/>
</dbReference>
<feature type="compositionally biased region" description="Low complexity" evidence="10">
    <location>
        <begin position="38"/>
        <end position="58"/>
    </location>
</feature>
<dbReference type="Proteomes" id="UP000253094">
    <property type="component" value="Unassembled WGS sequence"/>
</dbReference>
<dbReference type="GO" id="GO:0051537">
    <property type="term" value="F:2 iron, 2 sulfur cluster binding"/>
    <property type="evidence" value="ECO:0007669"/>
    <property type="project" value="UniProtKB-KW"/>
</dbReference>
<dbReference type="InterPro" id="IPR005805">
    <property type="entry name" value="Rieske_Fe-S_prot_C"/>
</dbReference>
<organism evidence="12 13">
    <name type="scientific">Sphaerisporangium album</name>
    <dbReference type="NCBI Taxonomy" id="509200"/>
    <lineage>
        <taxon>Bacteria</taxon>
        <taxon>Bacillati</taxon>
        <taxon>Actinomycetota</taxon>
        <taxon>Actinomycetes</taxon>
        <taxon>Streptosporangiales</taxon>
        <taxon>Streptosporangiaceae</taxon>
        <taxon>Sphaerisporangium</taxon>
    </lineage>
</organism>
<evidence type="ECO:0000313" key="12">
    <source>
        <dbReference type="EMBL" id="RCG29609.1"/>
    </source>
</evidence>
<feature type="region of interest" description="Disordered" evidence="10">
    <location>
        <begin position="33"/>
        <end position="81"/>
    </location>
</feature>
<dbReference type="InterPro" id="IPR017941">
    <property type="entry name" value="Rieske_2Fe-2S"/>
</dbReference>
<dbReference type="Gene3D" id="2.102.10.10">
    <property type="entry name" value="Rieske [2Fe-2S] iron-sulphur domain"/>
    <property type="match status" value="1"/>
</dbReference>
<evidence type="ECO:0000259" key="11">
    <source>
        <dbReference type="PROSITE" id="PS51296"/>
    </source>
</evidence>
<dbReference type="SUPFAM" id="SSF50022">
    <property type="entry name" value="ISP domain"/>
    <property type="match status" value="1"/>
</dbReference>
<dbReference type="EMBL" id="QOIL01000010">
    <property type="protein sequence ID" value="RCG29609.1"/>
    <property type="molecule type" value="Genomic_DNA"/>
</dbReference>
<evidence type="ECO:0000256" key="9">
    <source>
        <dbReference type="ARBA" id="ARBA00034078"/>
    </source>
</evidence>
<dbReference type="OrthoDB" id="25106at2"/>
<dbReference type="Pfam" id="PF00355">
    <property type="entry name" value="Rieske"/>
    <property type="match status" value="1"/>
</dbReference>
<evidence type="ECO:0000256" key="10">
    <source>
        <dbReference type="SAM" id="MobiDB-lite"/>
    </source>
</evidence>
<reference evidence="12 13" key="1">
    <citation type="submission" date="2018-06" db="EMBL/GenBank/DDBJ databases">
        <title>Sphaerisporangium craniellae sp. nov., isolated from a marine sponge in the South China Sea.</title>
        <authorList>
            <person name="Li L."/>
        </authorList>
    </citation>
    <scope>NUCLEOTIDE SEQUENCE [LARGE SCALE GENOMIC DNA]</scope>
    <source>
        <strain evidence="12 13">CCTCC AA 208026</strain>
    </source>
</reference>
<keyword evidence="3" id="KW-0001">2Fe-2S</keyword>
<dbReference type="CDD" id="cd03467">
    <property type="entry name" value="Rieske"/>
    <property type="match status" value="1"/>
</dbReference>
<comment type="function">
    <text evidence="1">Iron-sulfur subunit of the cytochrome bc1 complex, an essential component of the respiratory electron transport chain required for ATP synthesis. The bc1 complex catalyzes the oxidation of menaquinol and the reduction of cytochrome c in the respiratory chain. The bc1 complex operates through a Q-cycle mechanism that couples electron transfer to generation of the proton gradient that drives ATP synthesis.</text>
</comment>
<comment type="caution">
    <text evidence="12">The sequence shown here is derived from an EMBL/GenBank/DDBJ whole genome shotgun (WGS) entry which is preliminary data.</text>
</comment>